<reference evidence="1" key="2">
    <citation type="journal article" date="2015" name="Fish Shellfish Immunol.">
        <title>Early steps in the European eel (Anguilla anguilla)-Vibrio vulnificus interaction in the gills: Role of the RtxA13 toxin.</title>
        <authorList>
            <person name="Callol A."/>
            <person name="Pajuelo D."/>
            <person name="Ebbesson L."/>
            <person name="Teles M."/>
            <person name="MacKenzie S."/>
            <person name="Amaro C."/>
        </authorList>
    </citation>
    <scope>NUCLEOTIDE SEQUENCE</scope>
</reference>
<sequence length="35" mass="3966">MPVDIFKEIYMLPTGATRNVGPYEKDLPLGPSHMF</sequence>
<protein>
    <submittedName>
        <fullName evidence="1">Uncharacterized protein</fullName>
    </submittedName>
</protein>
<proteinExistence type="predicted"/>
<evidence type="ECO:0000313" key="1">
    <source>
        <dbReference type="EMBL" id="JAH60091.1"/>
    </source>
</evidence>
<name>A0A0E9U2Q5_ANGAN</name>
<dbReference type="EMBL" id="GBXM01048486">
    <property type="protein sequence ID" value="JAH60091.1"/>
    <property type="molecule type" value="Transcribed_RNA"/>
</dbReference>
<organism evidence="1">
    <name type="scientific">Anguilla anguilla</name>
    <name type="common">European freshwater eel</name>
    <name type="synonym">Muraena anguilla</name>
    <dbReference type="NCBI Taxonomy" id="7936"/>
    <lineage>
        <taxon>Eukaryota</taxon>
        <taxon>Metazoa</taxon>
        <taxon>Chordata</taxon>
        <taxon>Craniata</taxon>
        <taxon>Vertebrata</taxon>
        <taxon>Euteleostomi</taxon>
        <taxon>Actinopterygii</taxon>
        <taxon>Neopterygii</taxon>
        <taxon>Teleostei</taxon>
        <taxon>Anguilliformes</taxon>
        <taxon>Anguillidae</taxon>
        <taxon>Anguilla</taxon>
    </lineage>
</organism>
<reference evidence="1" key="1">
    <citation type="submission" date="2014-11" db="EMBL/GenBank/DDBJ databases">
        <authorList>
            <person name="Amaro Gonzalez C."/>
        </authorList>
    </citation>
    <scope>NUCLEOTIDE SEQUENCE</scope>
</reference>
<accession>A0A0E9U2Q5</accession>
<dbReference type="AlphaFoldDB" id="A0A0E9U2Q5"/>